<dbReference type="Gene3D" id="3.90.79.10">
    <property type="entry name" value="Nucleoside Triphosphate Pyrophosphohydrolase"/>
    <property type="match status" value="1"/>
</dbReference>
<comment type="caution">
    <text evidence="5">The sequence shown here is derived from an EMBL/GenBank/DDBJ whole genome shotgun (WGS) entry which is preliminary data.</text>
</comment>
<dbReference type="PROSITE" id="PS00893">
    <property type="entry name" value="NUDIX_BOX"/>
    <property type="match status" value="1"/>
</dbReference>
<dbReference type="Pfam" id="PF00293">
    <property type="entry name" value="NUDIX"/>
    <property type="match status" value="1"/>
</dbReference>
<dbReference type="OrthoDB" id="9804442at2"/>
<evidence type="ECO:0000256" key="2">
    <source>
        <dbReference type="ARBA" id="ARBA00022801"/>
    </source>
</evidence>
<dbReference type="PANTHER" id="PTHR43736:SF4">
    <property type="entry name" value="SLR1690 PROTEIN"/>
    <property type="match status" value="1"/>
</dbReference>
<gene>
    <name evidence="5" type="ORF">E1181_07980</name>
</gene>
<dbReference type="PANTHER" id="PTHR43736">
    <property type="entry name" value="ADP-RIBOSE PYROPHOSPHATASE"/>
    <property type="match status" value="1"/>
</dbReference>
<evidence type="ECO:0000313" key="6">
    <source>
        <dbReference type="Proteomes" id="UP000295674"/>
    </source>
</evidence>
<reference evidence="5 6" key="1">
    <citation type="submission" date="2019-03" db="EMBL/GenBank/DDBJ databases">
        <title>Draft genome sequences of novel Actinobacteria.</title>
        <authorList>
            <person name="Sahin N."/>
            <person name="Ay H."/>
            <person name="Saygin H."/>
        </authorList>
    </citation>
    <scope>NUCLEOTIDE SEQUENCE [LARGE SCALE GENOMIC DNA]</scope>
    <source>
        <strain evidence="5 6">16K309</strain>
    </source>
</reference>
<keyword evidence="2 3" id="KW-0378">Hydrolase</keyword>
<keyword evidence="6" id="KW-1185">Reference proteome</keyword>
<dbReference type="RefSeq" id="WP_132673310.1">
    <property type="nucleotide sequence ID" value="NZ_SMKS01000008.1"/>
</dbReference>
<dbReference type="GO" id="GO:0016787">
    <property type="term" value="F:hydrolase activity"/>
    <property type="evidence" value="ECO:0007669"/>
    <property type="project" value="UniProtKB-KW"/>
</dbReference>
<dbReference type="SUPFAM" id="SSF55811">
    <property type="entry name" value="Nudix"/>
    <property type="match status" value="1"/>
</dbReference>
<feature type="domain" description="Nudix hydrolase" evidence="4">
    <location>
        <begin position="8"/>
        <end position="143"/>
    </location>
</feature>
<dbReference type="AlphaFoldDB" id="A0A4R4VZS4"/>
<dbReference type="EMBL" id="SMKS01000008">
    <property type="protein sequence ID" value="TDD08105.1"/>
    <property type="molecule type" value="Genomic_DNA"/>
</dbReference>
<dbReference type="CDD" id="cd18873">
    <property type="entry name" value="NUDIX_NadM_like"/>
    <property type="match status" value="1"/>
</dbReference>
<evidence type="ECO:0000313" key="5">
    <source>
        <dbReference type="EMBL" id="TDD08105.1"/>
    </source>
</evidence>
<protein>
    <submittedName>
        <fullName evidence="5">NUDIX hydrolase</fullName>
    </submittedName>
</protein>
<sequence length="150" mass="16187">MQVNDSIPSPDTADIVLFAQHEGLTHVLLVRRADDSDAFAGHWALPGGFVDPGETALQAATRELGEETGLTAAGLTWVGRYDAPGRDPRGRVVSEAFTAVLPQMFRPTAGDDASAAEWIPLHQITRLAFDHNQILTDALNTLDQQKGTTR</sequence>
<evidence type="ECO:0000256" key="3">
    <source>
        <dbReference type="RuleBase" id="RU003476"/>
    </source>
</evidence>
<dbReference type="PROSITE" id="PS51462">
    <property type="entry name" value="NUDIX"/>
    <property type="match status" value="1"/>
</dbReference>
<proteinExistence type="inferred from homology"/>
<dbReference type="InterPro" id="IPR020476">
    <property type="entry name" value="Nudix_hydrolase"/>
</dbReference>
<comment type="similarity">
    <text evidence="1 3">Belongs to the Nudix hydrolase family.</text>
</comment>
<dbReference type="InterPro" id="IPR015797">
    <property type="entry name" value="NUDIX_hydrolase-like_dom_sf"/>
</dbReference>
<accession>A0A4R4VZS4</accession>
<dbReference type="Proteomes" id="UP000295674">
    <property type="component" value="Unassembled WGS sequence"/>
</dbReference>
<evidence type="ECO:0000259" key="4">
    <source>
        <dbReference type="PROSITE" id="PS51462"/>
    </source>
</evidence>
<dbReference type="InterPro" id="IPR000086">
    <property type="entry name" value="NUDIX_hydrolase_dom"/>
</dbReference>
<dbReference type="PRINTS" id="PR00502">
    <property type="entry name" value="NUDIXFAMILY"/>
</dbReference>
<evidence type="ECO:0000256" key="1">
    <source>
        <dbReference type="ARBA" id="ARBA00005582"/>
    </source>
</evidence>
<name>A0A4R4VZS4_9PSEU</name>
<dbReference type="InterPro" id="IPR020084">
    <property type="entry name" value="NUDIX_hydrolase_CS"/>
</dbReference>
<organism evidence="5 6">
    <name type="scientific">Saccharopolyspora terrae</name>
    <dbReference type="NCBI Taxonomy" id="2530384"/>
    <lineage>
        <taxon>Bacteria</taxon>
        <taxon>Bacillati</taxon>
        <taxon>Actinomycetota</taxon>
        <taxon>Actinomycetes</taxon>
        <taxon>Pseudonocardiales</taxon>
        <taxon>Pseudonocardiaceae</taxon>
        <taxon>Saccharopolyspora</taxon>
    </lineage>
</organism>